<keyword evidence="1" id="KW-1185">Reference proteome</keyword>
<accession>A0ABM0MKM0</accession>
<name>A0ABM0MKM0_SACKO</name>
<protein>
    <submittedName>
        <fullName evidence="2">Uncharacterized protein LOC102808465</fullName>
    </submittedName>
</protein>
<organism evidence="1 2">
    <name type="scientific">Saccoglossus kowalevskii</name>
    <name type="common">Acorn worm</name>
    <dbReference type="NCBI Taxonomy" id="10224"/>
    <lineage>
        <taxon>Eukaryota</taxon>
        <taxon>Metazoa</taxon>
        <taxon>Hemichordata</taxon>
        <taxon>Enteropneusta</taxon>
        <taxon>Harrimaniidae</taxon>
        <taxon>Saccoglossus</taxon>
    </lineage>
</organism>
<proteinExistence type="predicted"/>
<dbReference type="Proteomes" id="UP000694865">
    <property type="component" value="Unplaced"/>
</dbReference>
<reference evidence="2" key="1">
    <citation type="submission" date="2025-08" db="UniProtKB">
        <authorList>
            <consortium name="RefSeq"/>
        </authorList>
    </citation>
    <scope>IDENTIFICATION</scope>
    <source>
        <tissue evidence="2">Testes</tissue>
    </source>
</reference>
<evidence type="ECO:0000313" key="2">
    <source>
        <dbReference type="RefSeq" id="XP_006820561.1"/>
    </source>
</evidence>
<sequence>MGGFSTVFEQVLRGGVPLYFTISAMNSAGAVTKITCELPTYDVTLPGGRVVPDFLSTSHPNILRASAVALDDSVIVEEQVSVGFGYEIYGYQLVDWTGFDSDKIIHDVDISIDDPLGTKSLEYFVPPRLGRLMSTSHPHDLLPVCNKLC</sequence>
<dbReference type="GeneID" id="102808465"/>
<gene>
    <name evidence="2" type="primary">LOC102808465</name>
</gene>
<evidence type="ECO:0000313" key="1">
    <source>
        <dbReference type="Proteomes" id="UP000694865"/>
    </source>
</evidence>
<dbReference type="RefSeq" id="XP_006820561.1">
    <property type="nucleotide sequence ID" value="XM_006820498.1"/>
</dbReference>